<accession>A0ABY7GWR5</accession>
<evidence type="ECO:0008006" key="3">
    <source>
        <dbReference type="Google" id="ProtNLM"/>
    </source>
</evidence>
<dbReference type="EMBL" id="CP114040">
    <property type="protein sequence ID" value="WAS91381.1"/>
    <property type="molecule type" value="Genomic_DNA"/>
</dbReference>
<gene>
    <name evidence="1" type="ORF">O0S08_34775</name>
</gene>
<name>A0ABY7GWR5_9BACT</name>
<keyword evidence="2" id="KW-1185">Reference proteome</keyword>
<reference evidence="1" key="1">
    <citation type="submission" date="2022-11" db="EMBL/GenBank/DDBJ databases">
        <title>Minimal conservation of predation-associated metabolite biosynthetic gene clusters underscores biosynthetic potential of Myxococcota including descriptions for ten novel species: Archangium lansinium sp. nov., Myxococcus landrumus sp. nov., Nannocystis bai.</title>
        <authorList>
            <person name="Ahearne A."/>
            <person name="Stevens C."/>
            <person name="Dowd S."/>
        </authorList>
    </citation>
    <scope>NUCLEOTIDE SEQUENCE</scope>
    <source>
        <strain evidence="1">Fl3</strain>
    </source>
</reference>
<evidence type="ECO:0000313" key="1">
    <source>
        <dbReference type="EMBL" id="WAS91381.1"/>
    </source>
</evidence>
<dbReference type="Proteomes" id="UP001164459">
    <property type="component" value="Chromosome"/>
</dbReference>
<protein>
    <recommendedName>
        <fullName evidence="3">DUF2285 domain-containing protein</fullName>
    </recommendedName>
</protein>
<dbReference type="RefSeq" id="WP_269033745.1">
    <property type="nucleotide sequence ID" value="NZ_CP114040.1"/>
</dbReference>
<proteinExistence type="predicted"/>
<organism evidence="1 2">
    <name type="scientific">Nannocystis punicea</name>
    <dbReference type="NCBI Taxonomy" id="2995304"/>
    <lineage>
        <taxon>Bacteria</taxon>
        <taxon>Pseudomonadati</taxon>
        <taxon>Myxococcota</taxon>
        <taxon>Polyangia</taxon>
        <taxon>Nannocystales</taxon>
        <taxon>Nannocystaceae</taxon>
        <taxon>Nannocystis</taxon>
    </lineage>
</organism>
<sequence length="122" mass="13743">MLKLDPDQRREITAATRNESERRIFALLRQHYGPTQVWPGDAEALEVVRAATVKAAGYEMSAERDVFKIAALMLSFSDDFDTREAWAREIVAARDGNAPIADLLYQAGIAEVRRYEDAARKS</sequence>
<evidence type="ECO:0000313" key="2">
    <source>
        <dbReference type="Proteomes" id="UP001164459"/>
    </source>
</evidence>